<sequence>MHVGGDPTARALEACPHLRNLVIIYASSCDLDKNEDEFDKEPIYEGIPMMGKLHSLKLYECDLDGYGASLTFVHYWKLFTLLEAISKRMNKELRVKCARVKNLTLPTGNKPDCSYDDYSDYCENYQDFSDYFEGSEDYSEGSSEQE</sequence>
<name>A0A3L6RGJ0_PANMI</name>
<keyword evidence="2" id="KW-1185">Reference proteome</keyword>
<dbReference type="AlphaFoldDB" id="A0A3L6RGJ0"/>
<evidence type="ECO:0000313" key="1">
    <source>
        <dbReference type="EMBL" id="RLN03679.1"/>
    </source>
</evidence>
<organism evidence="1 2">
    <name type="scientific">Panicum miliaceum</name>
    <name type="common">Proso millet</name>
    <name type="synonym">Broomcorn millet</name>
    <dbReference type="NCBI Taxonomy" id="4540"/>
    <lineage>
        <taxon>Eukaryota</taxon>
        <taxon>Viridiplantae</taxon>
        <taxon>Streptophyta</taxon>
        <taxon>Embryophyta</taxon>
        <taxon>Tracheophyta</taxon>
        <taxon>Spermatophyta</taxon>
        <taxon>Magnoliopsida</taxon>
        <taxon>Liliopsida</taxon>
        <taxon>Poales</taxon>
        <taxon>Poaceae</taxon>
        <taxon>PACMAD clade</taxon>
        <taxon>Panicoideae</taxon>
        <taxon>Panicodae</taxon>
        <taxon>Paniceae</taxon>
        <taxon>Panicinae</taxon>
        <taxon>Panicum</taxon>
        <taxon>Panicum sect. Panicum</taxon>
    </lineage>
</organism>
<dbReference type="OrthoDB" id="715292at2759"/>
<gene>
    <name evidence="1" type="ORF">C2845_PM13G07990</name>
</gene>
<proteinExistence type="predicted"/>
<reference evidence="2" key="1">
    <citation type="journal article" date="2019" name="Nat. Commun.">
        <title>The genome of broomcorn millet.</title>
        <authorList>
            <person name="Zou C."/>
            <person name="Miki D."/>
            <person name="Li D."/>
            <person name="Tang Q."/>
            <person name="Xiao L."/>
            <person name="Rajput S."/>
            <person name="Deng P."/>
            <person name="Jia W."/>
            <person name="Huang R."/>
            <person name="Zhang M."/>
            <person name="Sun Y."/>
            <person name="Hu J."/>
            <person name="Fu X."/>
            <person name="Schnable P.S."/>
            <person name="Li F."/>
            <person name="Zhang H."/>
            <person name="Feng B."/>
            <person name="Zhu X."/>
            <person name="Liu R."/>
            <person name="Schnable J.C."/>
            <person name="Zhu J.-K."/>
            <person name="Zhang H."/>
        </authorList>
    </citation>
    <scope>NUCLEOTIDE SEQUENCE [LARGE SCALE GENOMIC DNA]</scope>
</reference>
<dbReference type="Proteomes" id="UP000275267">
    <property type="component" value="Unassembled WGS sequence"/>
</dbReference>
<evidence type="ECO:0000313" key="2">
    <source>
        <dbReference type="Proteomes" id="UP000275267"/>
    </source>
</evidence>
<accession>A0A3L6RGJ0</accession>
<protein>
    <submittedName>
        <fullName evidence="1">Uncharacterized protein</fullName>
    </submittedName>
</protein>
<dbReference type="EMBL" id="PQIB02000008">
    <property type="protein sequence ID" value="RLN03679.1"/>
    <property type="molecule type" value="Genomic_DNA"/>
</dbReference>
<comment type="caution">
    <text evidence="1">The sequence shown here is derived from an EMBL/GenBank/DDBJ whole genome shotgun (WGS) entry which is preliminary data.</text>
</comment>